<reference evidence="1" key="2">
    <citation type="submission" date="2020-09" db="EMBL/GenBank/DDBJ databases">
        <authorList>
            <person name="Sun Q."/>
            <person name="Kim S."/>
        </authorList>
    </citation>
    <scope>NUCLEOTIDE SEQUENCE</scope>
    <source>
        <strain evidence="1">KCTC 42731</strain>
    </source>
</reference>
<dbReference type="RefSeq" id="WP_189771396.1">
    <property type="nucleotide sequence ID" value="NZ_BNCK01000006.1"/>
</dbReference>
<evidence type="ECO:0000313" key="1">
    <source>
        <dbReference type="EMBL" id="GHF96964.1"/>
    </source>
</evidence>
<comment type="caution">
    <text evidence="1">The sequence shown here is derived from an EMBL/GenBank/DDBJ whole genome shotgun (WGS) entry which is preliminary data.</text>
</comment>
<name>A0A919BLH2_9GAMM</name>
<dbReference type="Proteomes" id="UP000623842">
    <property type="component" value="Unassembled WGS sequence"/>
</dbReference>
<proteinExistence type="predicted"/>
<gene>
    <name evidence="1" type="ORF">GCM10017161_26300</name>
</gene>
<dbReference type="EMBL" id="BNCK01000006">
    <property type="protein sequence ID" value="GHF96964.1"/>
    <property type="molecule type" value="Genomic_DNA"/>
</dbReference>
<evidence type="ECO:0000313" key="2">
    <source>
        <dbReference type="Proteomes" id="UP000623842"/>
    </source>
</evidence>
<sequence length="104" mass="11752">MDYEFSANCDLRNIAAFWRKIGDLIDGGISEEELAHIERFAYSVKDNSHDVIQMSFSFQSSRCGLAFAIKVDNLSPEMLILSDSLQLIDAITEKHHELCNELGI</sequence>
<dbReference type="AlphaFoldDB" id="A0A919BLH2"/>
<keyword evidence="2" id="KW-1185">Reference proteome</keyword>
<accession>A0A919BLH2</accession>
<protein>
    <submittedName>
        <fullName evidence="1">Uncharacterized protein</fullName>
    </submittedName>
</protein>
<organism evidence="1 2">
    <name type="scientific">Thalassotalea marina</name>
    <dbReference type="NCBI Taxonomy" id="1673741"/>
    <lineage>
        <taxon>Bacteria</taxon>
        <taxon>Pseudomonadati</taxon>
        <taxon>Pseudomonadota</taxon>
        <taxon>Gammaproteobacteria</taxon>
        <taxon>Alteromonadales</taxon>
        <taxon>Colwelliaceae</taxon>
        <taxon>Thalassotalea</taxon>
    </lineage>
</organism>
<reference evidence="1" key="1">
    <citation type="journal article" date="2014" name="Int. J. Syst. Evol. Microbiol.">
        <title>Complete genome sequence of Corynebacterium casei LMG S-19264T (=DSM 44701T), isolated from a smear-ripened cheese.</title>
        <authorList>
            <consortium name="US DOE Joint Genome Institute (JGI-PGF)"/>
            <person name="Walter F."/>
            <person name="Albersmeier A."/>
            <person name="Kalinowski J."/>
            <person name="Ruckert C."/>
        </authorList>
    </citation>
    <scope>NUCLEOTIDE SEQUENCE</scope>
    <source>
        <strain evidence="1">KCTC 42731</strain>
    </source>
</reference>